<proteinExistence type="predicted"/>
<dbReference type="GO" id="GO:0005737">
    <property type="term" value="C:cytoplasm"/>
    <property type="evidence" value="ECO:0007669"/>
    <property type="project" value="InterPro"/>
</dbReference>
<dbReference type="GO" id="GO:0004427">
    <property type="term" value="F:inorganic diphosphate phosphatase activity"/>
    <property type="evidence" value="ECO:0007669"/>
    <property type="project" value="UniProtKB-EC"/>
</dbReference>
<evidence type="ECO:0000256" key="5">
    <source>
        <dbReference type="ARBA" id="ARBA00023211"/>
    </source>
</evidence>
<evidence type="ECO:0000313" key="9">
    <source>
        <dbReference type="EMBL" id="NCN64594.1"/>
    </source>
</evidence>
<dbReference type="NCBIfam" id="NF003877">
    <property type="entry name" value="PRK05427.1"/>
    <property type="match status" value="1"/>
</dbReference>
<comment type="catalytic activity">
    <reaction evidence="7">
        <text>diphosphate + H2O = 2 phosphate + H(+)</text>
        <dbReference type="Rhea" id="RHEA:24576"/>
        <dbReference type="ChEBI" id="CHEBI:15377"/>
        <dbReference type="ChEBI" id="CHEBI:15378"/>
        <dbReference type="ChEBI" id="CHEBI:33019"/>
        <dbReference type="ChEBI" id="CHEBI:43474"/>
        <dbReference type="EC" id="3.6.1.1"/>
    </reaction>
</comment>
<dbReference type="EMBL" id="JAACVF010000017">
    <property type="protein sequence ID" value="NCN64594.1"/>
    <property type="molecule type" value="Genomic_DNA"/>
</dbReference>
<evidence type="ECO:0000256" key="4">
    <source>
        <dbReference type="ARBA" id="ARBA00022801"/>
    </source>
</evidence>
<protein>
    <recommendedName>
        <fullName evidence="2">inorganic diphosphatase</fullName>
        <ecNumber evidence="2">3.6.1.1</ecNumber>
    </recommendedName>
    <alternativeName>
        <fullName evidence="6">Pyrophosphate phospho-hydrolase</fullName>
    </alternativeName>
</protein>
<reference evidence="9" key="1">
    <citation type="submission" date="2019-11" db="EMBL/GenBank/DDBJ databases">
        <title>Lipid analysis of CO2-rich subsurface aquifers suggests an autotrophy-based deep biosphere with lysolipids enriched in CPR bacteria.</title>
        <authorList>
            <person name="Probst A.J."/>
            <person name="Elling F.J."/>
            <person name="Castelle C.J."/>
            <person name="Zhu Q."/>
            <person name="Elvert M."/>
            <person name="Birarda G."/>
            <person name="Holman H.-Y."/>
            <person name="Lane K.R."/>
            <person name="Ladd B."/>
            <person name="Ryan M.C."/>
            <person name="Woyke T."/>
            <person name="Hinrichs K.-U."/>
            <person name="Banfield J.F."/>
        </authorList>
    </citation>
    <scope>NUCLEOTIDE SEQUENCE</scope>
    <source>
        <strain evidence="9">CG_2015-01_33_1645</strain>
        <strain evidence="10">CG_2015-04_33_537</strain>
    </source>
</reference>
<evidence type="ECO:0000256" key="3">
    <source>
        <dbReference type="ARBA" id="ARBA00022723"/>
    </source>
</evidence>
<comment type="cofactor">
    <cofactor evidence="1">
        <name>Mn(2+)</name>
        <dbReference type="ChEBI" id="CHEBI:29035"/>
    </cofactor>
</comment>
<sequence length="303" mass="33958">MEEIYVFGHKSPDTDTICSAIAYAKIKNWTPARLGEINEETKFVLDRFDIHVPELLGNVEGKKVILVDHNEFQQSADGIEKAEILEVIDHHKIKFSCDKPVKFLTEPSGSTATIIAKYFESDIEKIKSTDEKKKINGLLLSAVLSDTVVFKSPTTTEEDKKIANDLAKAAGISDIIKFGIDIKKANGSIKGKPVESIIMADFKEFDFNGNKVGIGQTEIVDINEIYEIKDEISKFMENLKNGKYEMTVFVATDIIKEGSELFFAGDKSKIEKAFNAKFEGNFVYIPGLMSRKKQVVPNLQRVF</sequence>
<dbReference type="SMART" id="SM01131">
    <property type="entry name" value="DHHA2"/>
    <property type="match status" value="1"/>
</dbReference>
<keyword evidence="3" id="KW-0479">Metal-binding</keyword>
<feature type="domain" description="DHHA2" evidence="8">
    <location>
        <begin position="179"/>
        <end position="303"/>
    </location>
</feature>
<dbReference type="Pfam" id="PF01368">
    <property type="entry name" value="DHH"/>
    <property type="match status" value="1"/>
</dbReference>
<keyword evidence="5" id="KW-0464">Manganese</keyword>
<evidence type="ECO:0000256" key="7">
    <source>
        <dbReference type="ARBA" id="ARBA00047820"/>
    </source>
</evidence>
<keyword evidence="4 9" id="KW-0378">Hydrolase</keyword>
<dbReference type="Proteomes" id="UP000768163">
    <property type="component" value="Unassembled WGS sequence"/>
</dbReference>
<dbReference type="FunFam" id="3.90.1640.10:FF:000001">
    <property type="entry name" value="Probable manganese-dependent inorganic pyrophosphatase"/>
    <property type="match status" value="1"/>
</dbReference>
<accession>A0A8J7YR33</accession>
<name>A0A8J7YR33_9ARCH</name>
<dbReference type="InterPro" id="IPR038763">
    <property type="entry name" value="DHH_sf"/>
</dbReference>
<dbReference type="Gene3D" id="3.90.1640.10">
    <property type="entry name" value="inorganic pyrophosphatase (n-terminal core)"/>
    <property type="match status" value="1"/>
</dbReference>
<dbReference type="PANTHER" id="PTHR12112:SF22">
    <property type="entry name" value="MANGANESE-DEPENDENT INORGANIC PYROPHOSPHATASE-RELATED"/>
    <property type="match status" value="1"/>
</dbReference>
<dbReference type="InterPro" id="IPR038222">
    <property type="entry name" value="DHHA2_dom_sf"/>
</dbReference>
<dbReference type="GO" id="GO:0046872">
    <property type="term" value="F:metal ion binding"/>
    <property type="evidence" value="ECO:0007669"/>
    <property type="project" value="UniProtKB-KW"/>
</dbReference>
<evidence type="ECO:0000313" key="11">
    <source>
        <dbReference type="Proteomes" id="UP000768163"/>
    </source>
</evidence>
<dbReference type="SUPFAM" id="SSF64182">
    <property type="entry name" value="DHH phosphoesterases"/>
    <property type="match status" value="1"/>
</dbReference>
<evidence type="ECO:0000256" key="1">
    <source>
        <dbReference type="ARBA" id="ARBA00001936"/>
    </source>
</evidence>
<dbReference type="EC" id="3.6.1.1" evidence="2"/>
<comment type="caution">
    <text evidence="9">The sequence shown here is derived from an EMBL/GenBank/DDBJ whole genome shotgun (WGS) entry which is preliminary data.</text>
</comment>
<dbReference type="Gene3D" id="3.10.310.20">
    <property type="entry name" value="DHHA2 domain"/>
    <property type="match status" value="1"/>
</dbReference>
<evidence type="ECO:0000259" key="8">
    <source>
        <dbReference type="SMART" id="SM01131"/>
    </source>
</evidence>
<dbReference type="PANTHER" id="PTHR12112">
    <property type="entry name" value="BNIP - RELATED"/>
    <property type="match status" value="1"/>
</dbReference>
<evidence type="ECO:0000256" key="2">
    <source>
        <dbReference type="ARBA" id="ARBA00012146"/>
    </source>
</evidence>
<dbReference type="AlphaFoldDB" id="A0A8J7YR33"/>
<evidence type="ECO:0000313" key="10">
    <source>
        <dbReference type="EMBL" id="NCS90918.1"/>
    </source>
</evidence>
<dbReference type="Pfam" id="PF02833">
    <property type="entry name" value="DHHA2"/>
    <property type="match status" value="1"/>
</dbReference>
<organism evidence="9 11">
    <name type="scientific">Candidatus Altarchaeum hamiconexum</name>
    <dbReference type="NCBI Taxonomy" id="1803513"/>
    <lineage>
        <taxon>Archaea</taxon>
        <taxon>Candidatus Altarchaeota</taxon>
        <taxon>Candidatus Altiarchaeia</taxon>
        <taxon>Candidatus Altarchaeales</taxon>
        <taxon>Candidatus Altarchaeaceae</taxon>
        <taxon>Candidatus Altarchaeum</taxon>
    </lineage>
</organism>
<dbReference type="EMBL" id="JAACQH010000010">
    <property type="protein sequence ID" value="NCS90918.1"/>
    <property type="molecule type" value="Genomic_DNA"/>
</dbReference>
<dbReference type="InterPro" id="IPR001667">
    <property type="entry name" value="DDH_dom"/>
</dbReference>
<gene>
    <name evidence="10" type="ORF">GW779_00620</name>
    <name evidence="9" type="ORF">GW910_00730</name>
</gene>
<dbReference type="Proteomes" id="UP000738826">
    <property type="component" value="Unassembled WGS sequence"/>
</dbReference>
<dbReference type="InterPro" id="IPR004097">
    <property type="entry name" value="DHHA2"/>
</dbReference>
<evidence type="ECO:0000256" key="6">
    <source>
        <dbReference type="ARBA" id="ARBA00032535"/>
    </source>
</evidence>